<comment type="similarity">
    <text evidence="1">Belongs to the 'phage' integrase family.</text>
</comment>
<organism evidence="8 9">
    <name type="scientific">Syntrophotalea acetylenica</name>
    <name type="common">Pelobacter acetylenicus</name>
    <dbReference type="NCBI Taxonomy" id="29542"/>
    <lineage>
        <taxon>Bacteria</taxon>
        <taxon>Pseudomonadati</taxon>
        <taxon>Thermodesulfobacteriota</taxon>
        <taxon>Desulfuromonadia</taxon>
        <taxon>Desulfuromonadales</taxon>
        <taxon>Syntrophotaleaceae</taxon>
        <taxon>Syntrophotalea</taxon>
    </lineage>
</organism>
<dbReference type="EMBL" id="CP015518">
    <property type="protein sequence ID" value="APG25418.1"/>
    <property type="molecule type" value="Genomic_DNA"/>
</dbReference>
<dbReference type="InterPro" id="IPR013762">
    <property type="entry name" value="Integrase-like_cat_sf"/>
</dbReference>
<keyword evidence="2" id="KW-0229">DNA integration</keyword>
<protein>
    <recommendedName>
        <fullName evidence="10">Site-specific recombinase XerD</fullName>
    </recommendedName>
</protein>
<dbReference type="GO" id="GO:0015074">
    <property type="term" value="P:DNA integration"/>
    <property type="evidence" value="ECO:0007669"/>
    <property type="project" value="UniProtKB-KW"/>
</dbReference>
<dbReference type="PROSITE" id="PS51900">
    <property type="entry name" value="CB"/>
    <property type="match status" value="1"/>
</dbReference>
<gene>
    <name evidence="8" type="ORF">A7E75_10600</name>
</gene>
<evidence type="ECO:0000256" key="5">
    <source>
        <dbReference type="PROSITE-ProRule" id="PRU01248"/>
    </source>
</evidence>
<dbReference type="InterPro" id="IPR044068">
    <property type="entry name" value="CB"/>
</dbReference>
<evidence type="ECO:0000256" key="2">
    <source>
        <dbReference type="ARBA" id="ARBA00022908"/>
    </source>
</evidence>
<dbReference type="SUPFAM" id="SSF56349">
    <property type="entry name" value="DNA breaking-rejoining enzymes"/>
    <property type="match status" value="1"/>
</dbReference>
<dbReference type="Gene3D" id="1.10.150.130">
    <property type="match status" value="1"/>
</dbReference>
<dbReference type="STRING" id="29542.A6070_04605"/>
<keyword evidence="4" id="KW-0233">DNA recombination</keyword>
<keyword evidence="3 5" id="KW-0238">DNA-binding</keyword>
<dbReference type="RefSeq" id="WP_072287269.1">
    <property type="nucleotide sequence ID" value="NZ_CP015455.1"/>
</dbReference>
<evidence type="ECO:0000313" key="9">
    <source>
        <dbReference type="Proteomes" id="UP000182264"/>
    </source>
</evidence>
<evidence type="ECO:0000313" key="8">
    <source>
        <dbReference type="EMBL" id="APG25418.1"/>
    </source>
</evidence>
<accession>A0A1L3GIA7</accession>
<dbReference type="PROSITE" id="PS51898">
    <property type="entry name" value="TYR_RECOMBINASE"/>
    <property type="match status" value="1"/>
</dbReference>
<dbReference type="InterPro" id="IPR002104">
    <property type="entry name" value="Integrase_catalytic"/>
</dbReference>
<dbReference type="Pfam" id="PF00589">
    <property type="entry name" value="Phage_integrase"/>
    <property type="match status" value="1"/>
</dbReference>
<keyword evidence="9" id="KW-1185">Reference proteome</keyword>
<feature type="domain" description="Tyr recombinase" evidence="6">
    <location>
        <begin position="168"/>
        <end position="345"/>
    </location>
</feature>
<dbReference type="InterPro" id="IPR011010">
    <property type="entry name" value="DNA_brk_join_enz"/>
</dbReference>
<dbReference type="AlphaFoldDB" id="A0A1L3GIA7"/>
<dbReference type="CDD" id="cd00796">
    <property type="entry name" value="INT_Rci_Hp1_C"/>
    <property type="match status" value="1"/>
</dbReference>
<dbReference type="Proteomes" id="UP000182264">
    <property type="component" value="Chromosome"/>
</dbReference>
<evidence type="ECO:0000256" key="3">
    <source>
        <dbReference type="ARBA" id="ARBA00023125"/>
    </source>
</evidence>
<dbReference type="GO" id="GO:0006310">
    <property type="term" value="P:DNA recombination"/>
    <property type="evidence" value="ECO:0007669"/>
    <property type="project" value="UniProtKB-KW"/>
</dbReference>
<dbReference type="Gene3D" id="1.10.443.10">
    <property type="entry name" value="Intergrase catalytic core"/>
    <property type="match status" value="1"/>
</dbReference>
<dbReference type="PANTHER" id="PTHR30629">
    <property type="entry name" value="PROPHAGE INTEGRASE"/>
    <property type="match status" value="1"/>
</dbReference>
<evidence type="ECO:0008006" key="10">
    <source>
        <dbReference type="Google" id="ProtNLM"/>
    </source>
</evidence>
<evidence type="ECO:0000256" key="4">
    <source>
        <dbReference type="ARBA" id="ARBA00023172"/>
    </source>
</evidence>
<dbReference type="InterPro" id="IPR050808">
    <property type="entry name" value="Phage_Integrase"/>
</dbReference>
<dbReference type="GO" id="GO:0003677">
    <property type="term" value="F:DNA binding"/>
    <property type="evidence" value="ECO:0007669"/>
    <property type="project" value="UniProtKB-UniRule"/>
</dbReference>
<dbReference type="PANTHER" id="PTHR30629:SF2">
    <property type="entry name" value="PROPHAGE INTEGRASE INTS-RELATED"/>
    <property type="match status" value="1"/>
</dbReference>
<name>A0A1L3GIA7_SYNAC</name>
<evidence type="ECO:0000259" key="7">
    <source>
        <dbReference type="PROSITE" id="PS51900"/>
    </source>
</evidence>
<dbReference type="OrthoDB" id="5429327at2"/>
<proteinExistence type="inferred from homology"/>
<reference evidence="8 9" key="1">
    <citation type="journal article" date="2017" name="Genome Announc.">
        <title>Complete Genome Sequences of Two Acetylene-Fermenting Pelobacter acetylenicus Strains.</title>
        <authorList>
            <person name="Sutton J.M."/>
            <person name="Baesman S.M."/>
            <person name="Fierst J.L."/>
            <person name="Poret-Peterson A.T."/>
            <person name="Oremland R.S."/>
            <person name="Dunlap D.S."/>
            <person name="Akob D.M."/>
        </authorList>
    </citation>
    <scope>NUCLEOTIDE SEQUENCE [LARGE SCALE GENOMIC DNA]</scope>
    <source>
        <strain evidence="8 9">DSM 3247</strain>
    </source>
</reference>
<evidence type="ECO:0000256" key="1">
    <source>
        <dbReference type="ARBA" id="ARBA00008857"/>
    </source>
</evidence>
<dbReference type="InterPro" id="IPR010998">
    <property type="entry name" value="Integrase_recombinase_N"/>
</dbReference>
<dbReference type="KEGG" id="pace:A6070_04605"/>
<feature type="domain" description="Core-binding (CB)" evidence="7">
    <location>
        <begin position="57"/>
        <end position="146"/>
    </location>
</feature>
<sequence length="370" mass="42566">MAQIRMNNGKKGNTFTARVRIKNKEITRTFKRKTDAKKWAQKQEDQFDLGRFPNNEAQKRSVADLFKHYLKSMEREKPKGYKKLKEHLNWWQTHLGTLKLFEVEAVNICLAREELLNETTYRGKLRSPSTANRYMSSLRMAFQFGVQRLGWLPFNIVKQIAQLAEPDTPGRFLDRKVELPLLAEACGKSRNKRLLPLFMLAIGLGLRRNSLVGLHESEVNLSERTVQIPRSRMKRDNMITLTVSDELFPYLEWLYEHRNLSTGLLFPGSKNPSKPMDFENAWKNALKRAGIENYRFHDNRHSAGSYFTESGCTLAEVAALLGQKTLVMALRYSHISDEHKAKKAPEMSKACLAKTAAAVRSHLKPLQSDS</sequence>
<evidence type="ECO:0000259" key="6">
    <source>
        <dbReference type="PROSITE" id="PS51898"/>
    </source>
</evidence>